<keyword evidence="1" id="KW-1133">Transmembrane helix</keyword>
<evidence type="ECO:0000313" key="2">
    <source>
        <dbReference type="EMBL" id="OGH88714.1"/>
    </source>
</evidence>
<proteinExistence type="predicted"/>
<protein>
    <recommendedName>
        <fullName evidence="4">DUF11 domain-containing protein</fullName>
    </recommendedName>
</protein>
<gene>
    <name evidence="2" type="ORF">A3J93_01295</name>
</gene>
<feature type="transmembrane region" description="Helical" evidence="1">
    <location>
        <begin position="5"/>
        <end position="23"/>
    </location>
</feature>
<sequence length="548" mass="60075">MIDLILLISAIVVFIGGLFFFFWKPGIQEWIDLKISFGENRLKSGEPVAITINYTNRSKFNINDISLAMHLPPGFVVDRERTPENEFNNNSILNLLELPAGAKGQKIIYGMVWVEPKTEVDITALMSYRAENSKTREQKYGLFILNLPESVLRGELVLAATSTLADNTVPFTYKIKNTGPEPVTTNIDTKWNNTNDIIPDADYVIVPGIETIVTGTLKMPRLAGNYPLQIKTQAIVNGQQITQLTDTTNLEVYEPRVAVSATFPAGRAFAEAGQTLPVEIYWKNNSAFNLTASRLRVRATPGTIDWPATARENNLTADNDGLVITATNRTALSVGAPGASDRFTINLKLLSRLQLNGQEKVFLEITPTITATLAEVPRQDFIASGSSAKILLATEILFTAQTRYYTDEGDQLGRGPLPPQVGETTKYWVFIQAKNTTNPTKNAAFSATLAPGVEFTGKQSITIGVPLKFEPNSRAITWNESALPSHSHTGLYFEVAVNPTPEQIGKDIAILKNIKFTATDSVTGKQFNLSAPNITNRLPASDPGANKI</sequence>
<organism evidence="2 3">
    <name type="scientific">Candidatus Magasanikbacteria bacterium RIFOXYC2_FULL_42_28</name>
    <dbReference type="NCBI Taxonomy" id="1798704"/>
    <lineage>
        <taxon>Bacteria</taxon>
        <taxon>Candidatus Magasanikiibacteriota</taxon>
    </lineage>
</organism>
<comment type="caution">
    <text evidence="2">The sequence shown here is derived from an EMBL/GenBank/DDBJ whole genome shotgun (WGS) entry which is preliminary data.</text>
</comment>
<evidence type="ECO:0000313" key="3">
    <source>
        <dbReference type="Proteomes" id="UP000177907"/>
    </source>
</evidence>
<accession>A0A1F6NYH9</accession>
<dbReference type="EMBL" id="MFQZ01000001">
    <property type="protein sequence ID" value="OGH88714.1"/>
    <property type="molecule type" value="Genomic_DNA"/>
</dbReference>
<dbReference type="AlphaFoldDB" id="A0A1F6NYH9"/>
<keyword evidence="1" id="KW-0472">Membrane</keyword>
<evidence type="ECO:0000256" key="1">
    <source>
        <dbReference type="SAM" id="Phobius"/>
    </source>
</evidence>
<name>A0A1F6NYH9_9BACT</name>
<keyword evidence="1" id="KW-0812">Transmembrane</keyword>
<reference evidence="2 3" key="1">
    <citation type="journal article" date="2016" name="Nat. Commun.">
        <title>Thousands of microbial genomes shed light on interconnected biogeochemical processes in an aquifer system.</title>
        <authorList>
            <person name="Anantharaman K."/>
            <person name="Brown C.T."/>
            <person name="Hug L.A."/>
            <person name="Sharon I."/>
            <person name="Castelle C.J."/>
            <person name="Probst A.J."/>
            <person name="Thomas B.C."/>
            <person name="Singh A."/>
            <person name="Wilkins M.J."/>
            <person name="Karaoz U."/>
            <person name="Brodie E.L."/>
            <person name="Williams K.H."/>
            <person name="Hubbard S.S."/>
            <person name="Banfield J.F."/>
        </authorList>
    </citation>
    <scope>NUCLEOTIDE SEQUENCE [LARGE SCALE GENOMIC DNA]</scope>
</reference>
<dbReference type="STRING" id="1798704.A3J93_01295"/>
<evidence type="ECO:0008006" key="4">
    <source>
        <dbReference type="Google" id="ProtNLM"/>
    </source>
</evidence>
<dbReference type="Proteomes" id="UP000177907">
    <property type="component" value="Unassembled WGS sequence"/>
</dbReference>